<dbReference type="PANTHER" id="PTHR30024">
    <property type="entry name" value="ALIPHATIC SULFONATES-BINDING PROTEIN-RELATED"/>
    <property type="match status" value="1"/>
</dbReference>
<gene>
    <name evidence="6" type="ORF">B9G39_22760</name>
</gene>
<keyword evidence="6" id="KW-0418">Kinase</keyword>
<dbReference type="NCBIfam" id="TIGR03427">
    <property type="entry name" value="ABC_peri_uca"/>
    <property type="match status" value="1"/>
</dbReference>
<evidence type="ECO:0000256" key="3">
    <source>
        <dbReference type="ARBA" id="ARBA00022729"/>
    </source>
</evidence>
<dbReference type="SUPFAM" id="SSF53850">
    <property type="entry name" value="Periplasmic binding protein-like II"/>
    <property type="match status" value="1"/>
</dbReference>
<evidence type="ECO:0000256" key="2">
    <source>
        <dbReference type="ARBA" id="ARBA00010742"/>
    </source>
</evidence>
<evidence type="ECO:0000313" key="6">
    <source>
        <dbReference type="EMBL" id="RDH46046.1"/>
    </source>
</evidence>
<proteinExistence type="inferred from homology"/>
<evidence type="ECO:0000256" key="4">
    <source>
        <dbReference type="SAM" id="SignalP"/>
    </source>
</evidence>
<dbReference type="GO" id="GO:0016301">
    <property type="term" value="F:kinase activity"/>
    <property type="evidence" value="ECO:0007669"/>
    <property type="project" value="UniProtKB-KW"/>
</dbReference>
<name>A0A4P9VSE0_9GAMM</name>
<dbReference type="Proteomes" id="UP000257039">
    <property type="component" value="Unassembled WGS sequence"/>
</dbReference>
<feature type="signal peptide" evidence="4">
    <location>
        <begin position="1"/>
        <end position="23"/>
    </location>
</feature>
<dbReference type="PANTHER" id="PTHR30024:SF47">
    <property type="entry name" value="TAURINE-BINDING PERIPLASMIC PROTEIN"/>
    <property type="match status" value="1"/>
</dbReference>
<keyword evidence="3 4" id="KW-0732">Signal</keyword>
<reference evidence="6 7" key="1">
    <citation type="submission" date="2017-04" db="EMBL/GenBank/DDBJ databases">
        <title>Draft genome sequence of Zooshikella ganghwensis VG4 isolated from Red Sea sediments.</title>
        <authorList>
            <person name="Rehman Z."/>
            <person name="Alam I."/>
            <person name="Kamau A."/>
            <person name="Bajic V."/>
            <person name="Leiknes T."/>
        </authorList>
    </citation>
    <scope>NUCLEOTIDE SEQUENCE [LARGE SCALE GENOMIC DNA]</scope>
    <source>
        <strain evidence="6 7">VG4</strain>
    </source>
</reference>
<dbReference type="RefSeq" id="WP_094788872.1">
    <property type="nucleotide sequence ID" value="NZ_NDXW01000001.1"/>
</dbReference>
<feature type="chain" id="PRO_5020762366" evidence="4">
    <location>
        <begin position="24"/>
        <end position="348"/>
    </location>
</feature>
<protein>
    <submittedName>
        <fullName evidence="6">Lipid kinase</fullName>
    </submittedName>
</protein>
<evidence type="ECO:0000259" key="5">
    <source>
        <dbReference type="Pfam" id="PF09084"/>
    </source>
</evidence>
<dbReference type="Pfam" id="PF09084">
    <property type="entry name" value="NMT1"/>
    <property type="match status" value="1"/>
</dbReference>
<comment type="subcellular location">
    <subcellularLocation>
        <location evidence="1">Periplasm</location>
    </subcellularLocation>
</comment>
<evidence type="ECO:0000313" key="7">
    <source>
        <dbReference type="Proteomes" id="UP000257039"/>
    </source>
</evidence>
<organism evidence="6 7">
    <name type="scientific">Zooshikella ganghwensis</name>
    <dbReference type="NCBI Taxonomy" id="202772"/>
    <lineage>
        <taxon>Bacteria</taxon>
        <taxon>Pseudomonadati</taxon>
        <taxon>Pseudomonadota</taxon>
        <taxon>Gammaproteobacteria</taxon>
        <taxon>Oceanospirillales</taxon>
        <taxon>Zooshikellaceae</taxon>
        <taxon>Zooshikella</taxon>
    </lineage>
</organism>
<dbReference type="EMBL" id="NDXW01000001">
    <property type="protein sequence ID" value="RDH46046.1"/>
    <property type="molecule type" value="Genomic_DNA"/>
</dbReference>
<sequence>MINFLKKATLFATASLLSTLIQAADTFNVAWSHYTGWEPWAYADEKGILKKWADKYDIEIKLTLVNDYIESINLYTGGKFDACTMTNMDALTIPAVGGIDSTAIIIGDYSNGNDGIVLKNGKTVKDLKGREVTLVELSVSHYLLARALDMNGMSERDVKVVNTSDSDIASLFIANENAATVTWNPPLQQVRNSKGANLVYDSSKIPGEILDLMIVKTDADERLKKALTGAWYETMAIMSKRDKVGKEAIQFMASNSGATEAEFNAQLKTTHMFYTAKEASELAASGDVKKTMEHVRQFSFDKGLFGANASSPDFVGIEFANGDVLGNKKNVKLRFTDKYMKMAADNKL</sequence>
<accession>A0A4P9VSE0</accession>
<dbReference type="GO" id="GO:0042597">
    <property type="term" value="C:periplasmic space"/>
    <property type="evidence" value="ECO:0007669"/>
    <property type="project" value="UniProtKB-SubCell"/>
</dbReference>
<keyword evidence="7" id="KW-1185">Reference proteome</keyword>
<dbReference type="Gene3D" id="3.40.190.10">
    <property type="entry name" value="Periplasmic binding protein-like II"/>
    <property type="match status" value="2"/>
</dbReference>
<feature type="domain" description="SsuA/THI5-like" evidence="5">
    <location>
        <begin position="57"/>
        <end position="201"/>
    </location>
</feature>
<comment type="caution">
    <text evidence="6">The sequence shown here is derived from an EMBL/GenBank/DDBJ whole genome shotgun (WGS) entry which is preliminary data.</text>
</comment>
<comment type="similarity">
    <text evidence="2">Belongs to the bacterial solute-binding protein SsuA/TauA family.</text>
</comment>
<dbReference type="InterPro" id="IPR015168">
    <property type="entry name" value="SsuA/THI5"/>
</dbReference>
<dbReference type="InterPro" id="IPR017793">
    <property type="entry name" value="ABC_transptr_urea-assoc_sub-bd"/>
</dbReference>
<evidence type="ECO:0000256" key="1">
    <source>
        <dbReference type="ARBA" id="ARBA00004418"/>
    </source>
</evidence>
<dbReference type="AlphaFoldDB" id="A0A4P9VSE0"/>
<keyword evidence="6" id="KW-0808">Transferase</keyword>